<sequence length="106" mass="12154">MKTLTFYDIAYEVDERYNDYAVFKLPSSNVDFCGHLPDEDKDTQNFFVQFKNGGTYLYRDIPNETVIEASKAESIGKFIRAEISGKYPSVKLEHKILTEVSVQNGN</sequence>
<reference evidence="2 3" key="1">
    <citation type="submission" date="2019-03" db="EMBL/GenBank/DDBJ databases">
        <title>Genomic Encyclopedia of Archaeal and Bacterial Type Strains, Phase II (KMG-II): from individual species to whole genera.</title>
        <authorList>
            <person name="Goeker M."/>
        </authorList>
    </citation>
    <scope>NUCLEOTIDE SEQUENCE [LARGE SCALE GENOMIC DNA]</scope>
    <source>
        <strain evidence="2 3">DSM 28353</strain>
    </source>
</reference>
<comment type="caution">
    <text evidence="2">The sequence shown here is derived from an EMBL/GenBank/DDBJ whole genome shotgun (WGS) entry which is preliminary data.</text>
</comment>
<name>A0A4R6WH72_9SPHI</name>
<protein>
    <submittedName>
        <fullName evidence="2">KTSC domain-containing protein</fullName>
    </submittedName>
</protein>
<evidence type="ECO:0000313" key="2">
    <source>
        <dbReference type="EMBL" id="TDQ79540.1"/>
    </source>
</evidence>
<accession>A0A4R6WH72</accession>
<dbReference type="AlphaFoldDB" id="A0A4R6WH72"/>
<evidence type="ECO:0000313" key="3">
    <source>
        <dbReference type="Proteomes" id="UP000295292"/>
    </source>
</evidence>
<dbReference type="EMBL" id="SNYV01000011">
    <property type="protein sequence ID" value="TDQ79540.1"/>
    <property type="molecule type" value="Genomic_DNA"/>
</dbReference>
<dbReference type="OrthoDB" id="8450910at2"/>
<dbReference type="Pfam" id="PF13619">
    <property type="entry name" value="KTSC"/>
    <property type="match status" value="1"/>
</dbReference>
<evidence type="ECO:0000259" key="1">
    <source>
        <dbReference type="Pfam" id="PF13619"/>
    </source>
</evidence>
<keyword evidence="3" id="KW-1185">Reference proteome</keyword>
<dbReference type="RefSeq" id="WP_133583322.1">
    <property type="nucleotide sequence ID" value="NZ_SNYV01000011.1"/>
</dbReference>
<proteinExistence type="predicted"/>
<organism evidence="2 3">
    <name type="scientific">Sphingobacterium yanglingense</name>
    <dbReference type="NCBI Taxonomy" id="1437280"/>
    <lineage>
        <taxon>Bacteria</taxon>
        <taxon>Pseudomonadati</taxon>
        <taxon>Bacteroidota</taxon>
        <taxon>Sphingobacteriia</taxon>
        <taxon>Sphingobacteriales</taxon>
        <taxon>Sphingobacteriaceae</taxon>
        <taxon>Sphingobacterium</taxon>
    </lineage>
</organism>
<gene>
    <name evidence="2" type="ORF">CLV99_0983</name>
</gene>
<dbReference type="Proteomes" id="UP000295292">
    <property type="component" value="Unassembled WGS sequence"/>
</dbReference>
<feature type="domain" description="KTSC" evidence="1">
    <location>
        <begin position="40"/>
        <end position="87"/>
    </location>
</feature>
<dbReference type="InterPro" id="IPR025309">
    <property type="entry name" value="KTSC_dom"/>
</dbReference>